<dbReference type="AlphaFoldDB" id="A0A853BQI5"/>
<keyword evidence="2" id="KW-1185">Reference proteome</keyword>
<evidence type="ECO:0000313" key="2">
    <source>
        <dbReference type="Proteomes" id="UP000575985"/>
    </source>
</evidence>
<sequence>MDLPREHAATLARIESGVSADPRFTGLGAGGSLLSGAVDAYSDLDLVVVVADEHHEAVMAARKEIAASFGRLLAAFTGEHVGEPRVLICLYDAPLLHVDLKFLRAAELADRIEDPRVVWERDGALSRALAAAPAAPLEVDPRWIEDRFWIWVHYAATKLGRGELFEVVEFLAFLRARVLVPLAGAARGLEPRGVRRAEHALPDLVPALVETAPGYDPGLLGRAVLRCVELYTALRDALPHPPAHQAEAARAAVAYLEEVTAGQAGAARPGAGAAGR</sequence>
<dbReference type="Gene3D" id="3.30.460.10">
    <property type="entry name" value="Beta Polymerase, domain 2"/>
    <property type="match status" value="1"/>
</dbReference>
<dbReference type="InterPro" id="IPR043519">
    <property type="entry name" value="NT_sf"/>
</dbReference>
<dbReference type="RefSeq" id="WP_179768130.1">
    <property type="nucleotide sequence ID" value="NZ_JACCFO010000001.1"/>
</dbReference>
<gene>
    <name evidence="1" type="ORF">HNR12_003104</name>
</gene>
<evidence type="ECO:0000313" key="1">
    <source>
        <dbReference type="EMBL" id="NYI96827.1"/>
    </source>
</evidence>
<dbReference type="SUPFAM" id="SSF81301">
    <property type="entry name" value="Nucleotidyltransferase"/>
    <property type="match status" value="1"/>
</dbReference>
<protein>
    <submittedName>
        <fullName evidence="1">Putative nucleotidyltransferase</fullName>
    </submittedName>
</protein>
<keyword evidence="1" id="KW-0808">Transferase</keyword>
<proteinExistence type="predicted"/>
<organism evidence="1 2">
    <name type="scientific">Streptomonospora nanhaiensis</name>
    <dbReference type="NCBI Taxonomy" id="1323731"/>
    <lineage>
        <taxon>Bacteria</taxon>
        <taxon>Bacillati</taxon>
        <taxon>Actinomycetota</taxon>
        <taxon>Actinomycetes</taxon>
        <taxon>Streptosporangiales</taxon>
        <taxon>Nocardiopsidaceae</taxon>
        <taxon>Streptomonospora</taxon>
    </lineage>
</organism>
<comment type="caution">
    <text evidence="1">The sequence shown here is derived from an EMBL/GenBank/DDBJ whole genome shotgun (WGS) entry which is preliminary data.</text>
</comment>
<dbReference type="Proteomes" id="UP000575985">
    <property type="component" value="Unassembled WGS sequence"/>
</dbReference>
<accession>A0A853BQI5</accession>
<name>A0A853BQI5_9ACTN</name>
<reference evidence="1 2" key="1">
    <citation type="submission" date="2020-07" db="EMBL/GenBank/DDBJ databases">
        <title>Sequencing the genomes of 1000 actinobacteria strains.</title>
        <authorList>
            <person name="Klenk H.-P."/>
        </authorList>
    </citation>
    <scope>NUCLEOTIDE SEQUENCE [LARGE SCALE GENOMIC DNA]</scope>
    <source>
        <strain evidence="1 2">DSM 45927</strain>
    </source>
</reference>
<dbReference type="GO" id="GO:0016740">
    <property type="term" value="F:transferase activity"/>
    <property type="evidence" value="ECO:0007669"/>
    <property type="project" value="UniProtKB-KW"/>
</dbReference>
<dbReference type="EMBL" id="JACCFO010000001">
    <property type="protein sequence ID" value="NYI96827.1"/>
    <property type="molecule type" value="Genomic_DNA"/>
</dbReference>